<keyword evidence="1" id="KW-0812">Transmembrane</keyword>
<dbReference type="Proteomes" id="UP000614490">
    <property type="component" value="Unassembled WGS sequence"/>
</dbReference>
<evidence type="ECO:0000313" key="2">
    <source>
        <dbReference type="EMBL" id="MBH0228596.1"/>
    </source>
</evidence>
<protein>
    <submittedName>
        <fullName evidence="2">Uncharacterized protein</fullName>
    </submittedName>
</protein>
<dbReference type="EMBL" id="JADZSC010000001">
    <property type="protein sequence ID" value="MBH0228596.1"/>
    <property type="molecule type" value="Genomic_DNA"/>
</dbReference>
<feature type="transmembrane region" description="Helical" evidence="1">
    <location>
        <begin position="44"/>
        <end position="62"/>
    </location>
</feature>
<evidence type="ECO:0000313" key="3">
    <source>
        <dbReference type="Proteomes" id="UP000614490"/>
    </source>
</evidence>
<name>A0A931HSR8_9BACI</name>
<dbReference type="RefSeq" id="WP_197315254.1">
    <property type="nucleotide sequence ID" value="NZ_JADZSC010000001.1"/>
</dbReference>
<accession>A0A931HSR8</accession>
<keyword evidence="1" id="KW-1133">Transmembrane helix</keyword>
<dbReference type="AlphaFoldDB" id="A0A931HSR8"/>
<comment type="caution">
    <text evidence="2">The sequence shown here is derived from an EMBL/GenBank/DDBJ whole genome shotgun (WGS) entry which is preliminary data.</text>
</comment>
<reference evidence="2 3" key="1">
    <citation type="journal article" date="2005" name="Int. J. Syst. Evol. Microbiol.">
        <title>Halobacillus yeomjeoni sp. nov., isolated from a marine solar saltern in Korea.</title>
        <authorList>
            <person name="Yoon J.H."/>
            <person name="Kang S.J."/>
            <person name="Lee C.H."/>
            <person name="Oh H.W."/>
            <person name="Oh T.K."/>
        </authorList>
    </citation>
    <scope>NUCLEOTIDE SEQUENCE [LARGE SCALE GENOMIC DNA]</scope>
    <source>
        <strain evidence="2 3">KCTC 3957</strain>
    </source>
</reference>
<gene>
    <name evidence="2" type="ORF">H0267_00100</name>
</gene>
<keyword evidence="1" id="KW-0472">Membrane</keyword>
<feature type="transmembrane region" description="Helical" evidence="1">
    <location>
        <begin position="6"/>
        <end position="32"/>
    </location>
</feature>
<organism evidence="2 3">
    <name type="scientific">Halobacillus yeomjeoni</name>
    <dbReference type="NCBI Taxonomy" id="311194"/>
    <lineage>
        <taxon>Bacteria</taxon>
        <taxon>Bacillati</taxon>
        <taxon>Bacillota</taxon>
        <taxon>Bacilli</taxon>
        <taxon>Bacillales</taxon>
        <taxon>Bacillaceae</taxon>
        <taxon>Halobacillus</taxon>
    </lineage>
</organism>
<proteinExistence type="predicted"/>
<sequence length="269" mass="31913">MKMIGFTILGAFTLNFGTNPPIPIGFIVYLLFFSITKNKAAKKGAVYLGLFLFILASGIPFAQKFLYEFPRHLEVVQEYGDFDFADHWGRMQDRFDLRNAELHRLRLTYDKEGEVSEFDYYFKVRETNDRRVDYRVELSLEDHHFTVNRRIHHTQQTYNFIHHQNRNEHMEIGRFFNQLEEVGLKEIQPDNEYHFYKIDVGGEYYRFAGNVRRAYYIRNKDVHPLKEEDLTVYGVGMSVTGFDRTEGDYIKSRALYFMDAALNVDEEEG</sequence>
<evidence type="ECO:0000256" key="1">
    <source>
        <dbReference type="SAM" id="Phobius"/>
    </source>
</evidence>
<keyword evidence="3" id="KW-1185">Reference proteome</keyword>